<dbReference type="InterPro" id="IPR001375">
    <property type="entry name" value="Peptidase_S9_cat"/>
</dbReference>
<dbReference type="GO" id="GO:0006508">
    <property type="term" value="P:proteolysis"/>
    <property type="evidence" value="ECO:0007669"/>
    <property type="project" value="InterPro"/>
</dbReference>
<dbReference type="PANTHER" id="PTHR48081:SF3">
    <property type="entry name" value="ALPHA_BETA HYDROLASE FOLD-3 DOMAIN-CONTAINING PROTEIN"/>
    <property type="match status" value="1"/>
</dbReference>
<dbReference type="EMBL" id="JACETU010000008">
    <property type="protein sequence ID" value="KAF7422502.1"/>
    <property type="molecule type" value="Genomic_DNA"/>
</dbReference>
<sequence length="370" mass="41317">MSGCVSIPWKEVKGEEAMLLDLYLPEVHLSPEAQTRLPQIPAVIYFHGGGMTVGDRKSWFPLWLQQRINSAGIAFISTDYSLLPPASGHQIVRDIQDLFGFLSTGQMNDCLKAAFPQTKFLINPNALAVAGSSAGGLCSYLAAIHASPRPIALLSMYGMGGDFLTPHYLIPKSKPFFRGREILDPKDYEEFLYPRSESLPKTHCSPLAYHDKSYVIPGFPANPRMLLSRLYLQMGTYLDYWTGDQSPRVSSLLRDVLKRPHEEKELEQIIPSPHRGLFPQFNVSSDWPPSFLCHGSDDSAVPLAESQHIYDQLQKAGASVQLEIVQGKEHSFDYEFGAERIHGDLFDRISRFLVLTLGSRETGCSDVILS</sequence>
<evidence type="ECO:0008006" key="6">
    <source>
        <dbReference type="Google" id="ProtNLM"/>
    </source>
</evidence>
<feature type="domain" description="Peptidase S9 prolyl oligopeptidase catalytic" evidence="2">
    <location>
        <begin position="282"/>
        <end position="353"/>
    </location>
</feature>
<evidence type="ECO:0000259" key="2">
    <source>
        <dbReference type="Pfam" id="PF00326"/>
    </source>
</evidence>
<feature type="domain" description="Alpha/beta hydrolase fold-3" evidence="3">
    <location>
        <begin position="43"/>
        <end position="163"/>
    </location>
</feature>
<evidence type="ECO:0000313" key="5">
    <source>
        <dbReference type="Proteomes" id="UP000623687"/>
    </source>
</evidence>
<evidence type="ECO:0000256" key="1">
    <source>
        <dbReference type="ARBA" id="ARBA00022801"/>
    </source>
</evidence>
<dbReference type="RefSeq" id="XP_036627534.1">
    <property type="nucleotide sequence ID" value="XM_036780151.1"/>
</dbReference>
<dbReference type="InterPro" id="IPR029058">
    <property type="entry name" value="AB_hydrolase_fold"/>
</dbReference>
<dbReference type="GeneID" id="59380476"/>
<dbReference type="Pfam" id="PF00326">
    <property type="entry name" value="Peptidase_S9"/>
    <property type="match status" value="1"/>
</dbReference>
<proteinExistence type="predicted"/>
<name>A0A8H7DNI7_PLEOS</name>
<dbReference type="OrthoDB" id="19653at2759"/>
<evidence type="ECO:0000259" key="3">
    <source>
        <dbReference type="Pfam" id="PF07859"/>
    </source>
</evidence>
<dbReference type="Gene3D" id="3.40.50.1820">
    <property type="entry name" value="alpha/beta hydrolase"/>
    <property type="match status" value="1"/>
</dbReference>
<organism evidence="4 5">
    <name type="scientific">Pleurotus ostreatus</name>
    <name type="common">Oyster mushroom</name>
    <name type="synonym">White-rot fungus</name>
    <dbReference type="NCBI Taxonomy" id="5322"/>
    <lineage>
        <taxon>Eukaryota</taxon>
        <taxon>Fungi</taxon>
        <taxon>Dikarya</taxon>
        <taxon>Basidiomycota</taxon>
        <taxon>Agaricomycotina</taxon>
        <taxon>Agaricomycetes</taxon>
        <taxon>Agaricomycetidae</taxon>
        <taxon>Agaricales</taxon>
        <taxon>Pleurotineae</taxon>
        <taxon>Pleurotaceae</taxon>
        <taxon>Pleurotus</taxon>
    </lineage>
</organism>
<accession>A0A8H7DNI7</accession>
<dbReference type="InterPro" id="IPR013094">
    <property type="entry name" value="AB_hydrolase_3"/>
</dbReference>
<dbReference type="SUPFAM" id="SSF53474">
    <property type="entry name" value="alpha/beta-Hydrolases"/>
    <property type="match status" value="1"/>
</dbReference>
<protein>
    <recommendedName>
        <fullName evidence="6">Alpha/beta-hydrolase</fullName>
    </recommendedName>
</protein>
<evidence type="ECO:0000313" key="4">
    <source>
        <dbReference type="EMBL" id="KAF7422502.1"/>
    </source>
</evidence>
<dbReference type="PANTHER" id="PTHR48081">
    <property type="entry name" value="AB HYDROLASE SUPERFAMILY PROTEIN C4A8.06C"/>
    <property type="match status" value="1"/>
</dbReference>
<gene>
    <name evidence="4" type="ORF">PC9H_010658</name>
</gene>
<dbReference type="Proteomes" id="UP000623687">
    <property type="component" value="Unassembled WGS sequence"/>
</dbReference>
<reference evidence="4" key="1">
    <citation type="submission" date="2019-07" db="EMBL/GenBank/DDBJ databases">
        <authorList>
            <person name="Palmer J.M."/>
        </authorList>
    </citation>
    <scope>NUCLEOTIDE SEQUENCE</scope>
    <source>
        <strain evidence="4">PC9</strain>
    </source>
</reference>
<dbReference type="VEuPathDB" id="FungiDB:PC9H_010658"/>
<dbReference type="InterPro" id="IPR050300">
    <property type="entry name" value="GDXG_lipolytic_enzyme"/>
</dbReference>
<dbReference type="GO" id="GO:0008236">
    <property type="term" value="F:serine-type peptidase activity"/>
    <property type="evidence" value="ECO:0007669"/>
    <property type="project" value="InterPro"/>
</dbReference>
<keyword evidence="5" id="KW-1185">Reference proteome</keyword>
<dbReference type="Pfam" id="PF07859">
    <property type="entry name" value="Abhydrolase_3"/>
    <property type="match status" value="1"/>
</dbReference>
<keyword evidence="1" id="KW-0378">Hydrolase</keyword>
<dbReference type="AlphaFoldDB" id="A0A8H7DNI7"/>
<comment type="caution">
    <text evidence="4">The sequence shown here is derived from an EMBL/GenBank/DDBJ whole genome shotgun (WGS) entry which is preliminary data.</text>
</comment>